<gene>
    <name evidence="11" type="ORF">SAMN02745120_0453</name>
</gene>
<keyword evidence="11" id="KW-0966">Cell projection</keyword>
<comment type="subcellular location">
    <subcellularLocation>
        <location evidence="2">Cell membrane</location>
        <topology evidence="2">Single-pass membrane protein</topology>
    </subcellularLocation>
</comment>
<keyword evidence="5 10" id="KW-0145">Chemotaxis</keyword>
<dbReference type="AlphaFoldDB" id="A0A1T4ZVY3"/>
<evidence type="ECO:0000256" key="3">
    <source>
        <dbReference type="ARBA" id="ARBA00008281"/>
    </source>
</evidence>
<proteinExistence type="inferred from homology"/>
<comment type="similarity">
    <text evidence="3 10">Belongs to the FliL family.</text>
</comment>
<dbReference type="OrthoDB" id="166089at2"/>
<name>A0A1T4ZVY3_9FIRM</name>
<dbReference type="EMBL" id="FUYN01000001">
    <property type="protein sequence ID" value="SKB26856.1"/>
    <property type="molecule type" value="Genomic_DNA"/>
</dbReference>
<evidence type="ECO:0000313" key="11">
    <source>
        <dbReference type="EMBL" id="SKB26856.1"/>
    </source>
</evidence>
<evidence type="ECO:0000256" key="5">
    <source>
        <dbReference type="ARBA" id="ARBA00022500"/>
    </source>
</evidence>
<keyword evidence="8 10" id="KW-1133">Transmembrane helix</keyword>
<dbReference type="Pfam" id="PF03748">
    <property type="entry name" value="FliL"/>
    <property type="match status" value="1"/>
</dbReference>
<comment type="function">
    <text evidence="1 10">Controls the rotational direction of flagella during chemotaxis.</text>
</comment>
<reference evidence="12" key="1">
    <citation type="submission" date="2017-02" db="EMBL/GenBank/DDBJ databases">
        <authorList>
            <person name="Varghese N."/>
            <person name="Submissions S."/>
        </authorList>
    </citation>
    <scope>NUCLEOTIDE SEQUENCE [LARGE SCALE GENOMIC DNA]</scope>
    <source>
        <strain evidence="12">ATCC 35199</strain>
    </source>
</reference>
<evidence type="ECO:0000256" key="4">
    <source>
        <dbReference type="ARBA" id="ARBA00022475"/>
    </source>
</evidence>
<evidence type="ECO:0000256" key="8">
    <source>
        <dbReference type="ARBA" id="ARBA00022989"/>
    </source>
</evidence>
<dbReference type="PANTHER" id="PTHR35091">
    <property type="entry name" value="FLAGELLAR PROTEIN FLIL"/>
    <property type="match status" value="1"/>
</dbReference>
<evidence type="ECO:0000256" key="6">
    <source>
        <dbReference type="ARBA" id="ARBA00022692"/>
    </source>
</evidence>
<keyword evidence="6 10" id="KW-0812">Transmembrane</keyword>
<keyword evidence="12" id="KW-1185">Reference proteome</keyword>
<dbReference type="InterPro" id="IPR005503">
    <property type="entry name" value="FliL"/>
</dbReference>
<keyword evidence="11" id="KW-0282">Flagellum</keyword>
<feature type="transmembrane region" description="Helical" evidence="10">
    <location>
        <begin position="6"/>
        <end position="29"/>
    </location>
</feature>
<evidence type="ECO:0000313" key="12">
    <source>
        <dbReference type="Proteomes" id="UP000243406"/>
    </source>
</evidence>
<dbReference type="Proteomes" id="UP000243406">
    <property type="component" value="Unassembled WGS sequence"/>
</dbReference>
<dbReference type="GO" id="GO:0005886">
    <property type="term" value="C:plasma membrane"/>
    <property type="evidence" value="ECO:0007669"/>
    <property type="project" value="UniProtKB-SubCell"/>
</dbReference>
<dbReference type="GO" id="GO:0006935">
    <property type="term" value="P:chemotaxis"/>
    <property type="evidence" value="ECO:0007669"/>
    <property type="project" value="UniProtKB-KW"/>
</dbReference>
<dbReference type="PANTHER" id="PTHR35091:SF2">
    <property type="entry name" value="FLAGELLAR PROTEIN FLIL"/>
    <property type="match status" value="1"/>
</dbReference>
<dbReference type="GO" id="GO:0071978">
    <property type="term" value="P:bacterial-type flagellum-dependent swarming motility"/>
    <property type="evidence" value="ECO:0007669"/>
    <property type="project" value="TreeGrafter"/>
</dbReference>
<evidence type="ECO:0000256" key="7">
    <source>
        <dbReference type="ARBA" id="ARBA00022779"/>
    </source>
</evidence>
<accession>A0A1T4ZVY3</accession>
<protein>
    <recommendedName>
        <fullName evidence="10">Flagellar protein FliL</fullName>
    </recommendedName>
</protein>
<evidence type="ECO:0000256" key="10">
    <source>
        <dbReference type="RuleBase" id="RU364125"/>
    </source>
</evidence>
<keyword evidence="9 10" id="KW-0472">Membrane</keyword>
<evidence type="ECO:0000256" key="9">
    <source>
        <dbReference type="ARBA" id="ARBA00023136"/>
    </source>
</evidence>
<keyword evidence="11" id="KW-0969">Cilium</keyword>
<keyword evidence="7 10" id="KW-0283">Flagellar rotation</keyword>
<evidence type="ECO:0000256" key="2">
    <source>
        <dbReference type="ARBA" id="ARBA00004162"/>
    </source>
</evidence>
<evidence type="ECO:0000256" key="1">
    <source>
        <dbReference type="ARBA" id="ARBA00002254"/>
    </source>
</evidence>
<dbReference type="RefSeq" id="WP_079588438.1">
    <property type="nucleotide sequence ID" value="NZ_DAMBHZ010000003.1"/>
</dbReference>
<sequence>MDNKKLAIFSIAVFVVSVLVFATTLYLVFFKAPASADSAPKKIDTYKYDLGDFSTNIGSSGRYFKGKIVIETTNKKTPKLIEQNVEPIRDHILSVLISQDVKTMMSENGIENIKKDISKKVAEIIGSDDISNVYFTDYIIQ</sequence>
<organism evidence="11 12">
    <name type="scientific">Acetoanaerobium noterae</name>
    <dbReference type="NCBI Taxonomy" id="745369"/>
    <lineage>
        <taxon>Bacteria</taxon>
        <taxon>Bacillati</taxon>
        <taxon>Bacillota</taxon>
        <taxon>Clostridia</taxon>
        <taxon>Peptostreptococcales</taxon>
        <taxon>Filifactoraceae</taxon>
        <taxon>Acetoanaerobium</taxon>
    </lineage>
</organism>
<keyword evidence="4 10" id="KW-1003">Cell membrane</keyword>
<dbReference type="GO" id="GO:0009425">
    <property type="term" value="C:bacterial-type flagellum basal body"/>
    <property type="evidence" value="ECO:0007669"/>
    <property type="project" value="InterPro"/>
</dbReference>